<dbReference type="AlphaFoldDB" id="A0AAI8XL05"/>
<name>A0AAI8XL05_MYCME</name>
<protein>
    <submittedName>
        <fullName evidence="1">Uncharacterized protein</fullName>
    </submittedName>
</protein>
<organism evidence="1 2">
    <name type="scientific">Mycolicibacterium mageritense</name>
    <name type="common">Mycobacterium mageritense</name>
    <dbReference type="NCBI Taxonomy" id="53462"/>
    <lineage>
        <taxon>Bacteria</taxon>
        <taxon>Bacillati</taxon>
        <taxon>Actinomycetota</taxon>
        <taxon>Actinomycetes</taxon>
        <taxon>Mycobacteriales</taxon>
        <taxon>Mycobacteriaceae</taxon>
        <taxon>Mycolicibacterium</taxon>
    </lineage>
</organism>
<sequence>MYRCTSIEMTTPPPDPVAVWIDESGRLMSDLGVVDPGCHAAVRARHCPHRPQCVLVHRPPGPRLVFGELMSDVDDEAGIYLETHAKVLAADLISISVDHVGADGPAGSWRYRLLPMRWKTADGWRETAARLAVWPD</sequence>
<dbReference type="Proteomes" id="UP001241092">
    <property type="component" value="Chromosome"/>
</dbReference>
<reference evidence="1" key="1">
    <citation type="submission" date="2023-03" db="EMBL/GenBank/DDBJ databases">
        <title>Draft genome sequence of a Mycolicibacterium mageritense strain H4_3_1 isolated from a hybrid biological-inorganic system reactor.</title>
        <authorList>
            <person name="Feng X."/>
            <person name="Kazama D."/>
            <person name="Sato K."/>
            <person name="Kobayashi H."/>
        </authorList>
    </citation>
    <scope>NUCLEOTIDE SEQUENCE</scope>
    <source>
        <strain evidence="1">H4_3_1</strain>
    </source>
</reference>
<accession>A0AAI8XL05</accession>
<evidence type="ECO:0000313" key="1">
    <source>
        <dbReference type="EMBL" id="BDY26366.1"/>
    </source>
</evidence>
<dbReference type="EMBL" id="AP027452">
    <property type="protein sequence ID" value="BDY26366.1"/>
    <property type="molecule type" value="Genomic_DNA"/>
</dbReference>
<proteinExistence type="predicted"/>
<evidence type="ECO:0000313" key="2">
    <source>
        <dbReference type="Proteomes" id="UP001241092"/>
    </source>
</evidence>
<gene>
    <name evidence="1" type="ORF">hbim_00277</name>
</gene>